<evidence type="ECO:0000313" key="1">
    <source>
        <dbReference type="EMBL" id="UJF32047.1"/>
    </source>
</evidence>
<dbReference type="EMBL" id="CP090978">
    <property type="protein sequence ID" value="UJF32047.1"/>
    <property type="molecule type" value="Genomic_DNA"/>
</dbReference>
<keyword evidence="2" id="KW-1185">Reference proteome</keyword>
<sequence length="229" mass="26578">MFRRDYFMRQIEQLTVTLHRILFHKDQLQIAEAQRLLEEASRHVLGLNVHSLYALSSKDILEFLTYQGSLDSGKALIVADLFREQGDLYVTSGEPEEAYAYHLKSLELLFELYNLDDEDQTEIRQESCPRIEAVIERLSGWFIPAPIKLSLFAFYESRGRYSKAEDVLFHYIEDAGEKESVLQEAIMFYKRLLAKDEKDLQAGNFTAEEAVTGLEQLKQKYHAEENPSV</sequence>
<dbReference type="InterPro" id="IPR045507">
    <property type="entry name" value="DUF6483"/>
</dbReference>
<organism evidence="1 2">
    <name type="scientific">Paenibacillus hexagrammi</name>
    <dbReference type="NCBI Taxonomy" id="2908839"/>
    <lineage>
        <taxon>Bacteria</taxon>
        <taxon>Bacillati</taxon>
        <taxon>Bacillota</taxon>
        <taxon>Bacilli</taxon>
        <taxon>Bacillales</taxon>
        <taxon>Paenibacillaceae</taxon>
        <taxon>Paenibacillus</taxon>
    </lineage>
</organism>
<protein>
    <submittedName>
        <fullName evidence="1">DUF6483 family protein</fullName>
    </submittedName>
</protein>
<gene>
    <name evidence="1" type="ORF">L0M14_20230</name>
</gene>
<dbReference type="Proteomes" id="UP001649230">
    <property type="component" value="Chromosome"/>
</dbReference>
<evidence type="ECO:0000313" key="2">
    <source>
        <dbReference type="Proteomes" id="UP001649230"/>
    </source>
</evidence>
<accession>A0ABY3SDH6</accession>
<name>A0ABY3SDH6_9BACL</name>
<reference evidence="1 2" key="1">
    <citation type="journal article" date="2024" name="Int. J. Syst. Evol. Microbiol.">
        <title>Paenibacillus hexagrammi sp. nov., a novel bacterium isolated from the gut content of Hexagrammos agrammus.</title>
        <authorList>
            <person name="Jung H.K."/>
            <person name="Kim D.G."/>
            <person name="Zin H."/>
            <person name="Park J."/>
            <person name="Jung H."/>
            <person name="Kim Y.O."/>
            <person name="Kong H.J."/>
            <person name="Kim J.W."/>
            <person name="Kim Y.S."/>
        </authorList>
    </citation>
    <scope>NUCLEOTIDE SEQUENCE [LARGE SCALE GENOMIC DNA]</scope>
    <source>
        <strain evidence="1 2">YPD9-1</strain>
    </source>
</reference>
<proteinExistence type="predicted"/>
<dbReference type="RefSeq" id="WP_235118392.1">
    <property type="nucleotide sequence ID" value="NZ_CP090978.1"/>
</dbReference>
<dbReference type="Pfam" id="PF20092">
    <property type="entry name" value="DUF6483"/>
    <property type="match status" value="1"/>
</dbReference>